<evidence type="ECO:0000313" key="2">
    <source>
        <dbReference type="Proteomes" id="UP001367508"/>
    </source>
</evidence>
<protein>
    <submittedName>
        <fullName evidence="1">Uncharacterized protein</fullName>
    </submittedName>
</protein>
<reference evidence="1 2" key="1">
    <citation type="submission" date="2024-01" db="EMBL/GenBank/DDBJ databases">
        <title>The genomes of 5 underutilized Papilionoideae crops provide insights into root nodulation and disease resistanc.</title>
        <authorList>
            <person name="Jiang F."/>
        </authorList>
    </citation>
    <scope>NUCLEOTIDE SEQUENCE [LARGE SCALE GENOMIC DNA]</scope>
    <source>
        <strain evidence="1">LVBAO_FW01</strain>
        <tissue evidence="1">Leaves</tissue>
    </source>
</reference>
<proteinExistence type="predicted"/>
<keyword evidence="2" id="KW-1185">Reference proteome</keyword>
<comment type="caution">
    <text evidence="1">The sequence shown here is derived from an EMBL/GenBank/DDBJ whole genome shotgun (WGS) entry which is preliminary data.</text>
</comment>
<evidence type="ECO:0000313" key="1">
    <source>
        <dbReference type="EMBL" id="KAK7359526.1"/>
    </source>
</evidence>
<name>A0AAN9R5A4_CANGL</name>
<gene>
    <name evidence="1" type="ORF">VNO77_01487</name>
</gene>
<dbReference type="AlphaFoldDB" id="A0AAN9R5A4"/>
<dbReference type="Proteomes" id="UP001367508">
    <property type="component" value="Unassembled WGS sequence"/>
</dbReference>
<accession>A0AAN9R5A4</accession>
<organism evidence="1 2">
    <name type="scientific">Canavalia gladiata</name>
    <name type="common">Sword bean</name>
    <name type="synonym">Dolichos gladiatus</name>
    <dbReference type="NCBI Taxonomy" id="3824"/>
    <lineage>
        <taxon>Eukaryota</taxon>
        <taxon>Viridiplantae</taxon>
        <taxon>Streptophyta</taxon>
        <taxon>Embryophyta</taxon>
        <taxon>Tracheophyta</taxon>
        <taxon>Spermatophyta</taxon>
        <taxon>Magnoliopsida</taxon>
        <taxon>eudicotyledons</taxon>
        <taxon>Gunneridae</taxon>
        <taxon>Pentapetalae</taxon>
        <taxon>rosids</taxon>
        <taxon>fabids</taxon>
        <taxon>Fabales</taxon>
        <taxon>Fabaceae</taxon>
        <taxon>Papilionoideae</taxon>
        <taxon>50 kb inversion clade</taxon>
        <taxon>NPAAA clade</taxon>
        <taxon>indigoferoid/millettioid clade</taxon>
        <taxon>Phaseoleae</taxon>
        <taxon>Canavalia</taxon>
    </lineage>
</organism>
<dbReference type="EMBL" id="JAYMYQ010000001">
    <property type="protein sequence ID" value="KAK7359526.1"/>
    <property type="molecule type" value="Genomic_DNA"/>
</dbReference>
<sequence>MAFEKEISNRFCACCQVTLHCKEKNQRLMEKEKARAESKNIASLPMTLVFTLFNFVHEAQKATQKEPWGNRSPTVIYEQTKLAAKIVGCYCRRRDQLLPKGVNQEMKWLLWEFGASGVALGPHYPSHDS</sequence>